<reference evidence="2" key="1">
    <citation type="submission" date="2015-07" db="EMBL/GenBank/DDBJ databases">
        <title>Adaptation to a free-living lifestyle via gene acquisitions in the diplomonad Trepomonas sp. PC1.</title>
        <authorList>
            <person name="Xu F."/>
            <person name="Jerlstrom-Hultqvist J."/>
            <person name="Kolisko M."/>
            <person name="Simpson A.G.B."/>
            <person name="Roger A.J."/>
            <person name="Svard S.G."/>
            <person name="Andersson J.O."/>
        </authorList>
    </citation>
    <scope>NUCLEOTIDE SEQUENCE</scope>
    <source>
        <strain evidence="2">PC1</strain>
    </source>
</reference>
<dbReference type="AlphaFoldDB" id="A0A146KH19"/>
<dbReference type="SUPFAM" id="SSF49785">
    <property type="entry name" value="Galactose-binding domain-like"/>
    <property type="match status" value="1"/>
</dbReference>
<protein>
    <submittedName>
        <fullName evidence="2">C-terminal proteasome-interacting domain of thiored-containing protein</fullName>
    </submittedName>
</protein>
<proteinExistence type="predicted"/>
<feature type="non-terminal residue" evidence="2">
    <location>
        <position position="1"/>
    </location>
</feature>
<dbReference type="Pfam" id="PF06201">
    <property type="entry name" value="PITH"/>
    <property type="match status" value="1"/>
</dbReference>
<dbReference type="InterPro" id="IPR010400">
    <property type="entry name" value="PITH_dom"/>
</dbReference>
<sequence length="150" mass="16590">SKYIIQEQSEILNTDKQFIEIFGKKITITSDTDEEIMIHLTFKQSVQIKEIALYGNNDQDLPSELQVFDGSIAFDKVKQLKPAYKGATNFKLGTSMHKIALNQLTATSQISLFIPGNKNGAEETSFSGFAVFGLENHAIDVRGHKFGCGG</sequence>
<organism evidence="2">
    <name type="scientific">Trepomonas sp. PC1</name>
    <dbReference type="NCBI Taxonomy" id="1076344"/>
    <lineage>
        <taxon>Eukaryota</taxon>
        <taxon>Metamonada</taxon>
        <taxon>Diplomonadida</taxon>
        <taxon>Hexamitidae</taxon>
        <taxon>Hexamitinae</taxon>
        <taxon>Trepomonas</taxon>
    </lineage>
</organism>
<keyword evidence="2" id="KW-0647">Proteasome</keyword>
<dbReference type="InterPro" id="IPR037047">
    <property type="entry name" value="PITH_dom_sf"/>
</dbReference>
<accession>A0A146KH19</accession>
<feature type="domain" description="PITH" evidence="1">
    <location>
        <begin position="1"/>
        <end position="150"/>
    </location>
</feature>
<evidence type="ECO:0000313" key="2">
    <source>
        <dbReference type="EMBL" id="JAP95428.1"/>
    </source>
</evidence>
<dbReference type="Gene3D" id="2.60.120.470">
    <property type="entry name" value="PITH domain"/>
    <property type="match status" value="1"/>
</dbReference>
<gene>
    <name evidence="2" type="ORF">TPC1_11588</name>
</gene>
<dbReference type="EMBL" id="GDID01001178">
    <property type="protein sequence ID" value="JAP95428.1"/>
    <property type="molecule type" value="Transcribed_RNA"/>
</dbReference>
<dbReference type="InterPro" id="IPR008979">
    <property type="entry name" value="Galactose-bd-like_sf"/>
</dbReference>
<evidence type="ECO:0000259" key="1">
    <source>
        <dbReference type="PROSITE" id="PS51532"/>
    </source>
</evidence>
<dbReference type="GO" id="GO:0000502">
    <property type="term" value="C:proteasome complex"/>
    <property type="evidence" value="ECO:0007669"/>
    <property type="project" value="UniProtKB-KW"/>
</dbReference>
<dbReference type="GO" id="GO:0005737">
    <property type="term" value="C:cytoplasm"/>
    <property type="evidence" value="ECO:0007669"/>
    <property type="project" value="UniProtKB-ARBA"/>
</dbReference>
<dbReference type="PROSITE" id="PS51532">
    <property type="entry name" value="PITH"/>
    <property type="match status" value="1"/>
</dbReference>
<name>A0A146KH19_9EUKA</name>